<keyword evidence="2 7" id="KW-0812">Transmembrane</keyword>
<evidence type="ECO:0000256" key="1">
    <source>
        <dbReference type="ARBA" id="ARBA00022475"/>
    </source>
</evidence>
<evidence type="ECO:0000256" key="4">
    <source>
        <dbReference type="ARBA" id="ARBA00023136"/>
    </source>
</evidence>
<evidence type="ECO:0000256" key="2">
    <source>
        <dbReference type="ARBA" id="ARBA00022692"/>
    </source>
</evidence>
<dbReference type="PANTHER" id="PTHR30518:SF2">
    <property type="entry name" value="ENDOLYTIC MUREIN TRANSGLYCOSYLASE"/>
    <property type="match status" value="1"/>
</dbReference>
<proteinExistence type="inferred from homology"/>
<gene>
    <name evidence="7 8" type="primary">mltG</name>
    <name evidence="8" type="ORF">ACFPRA_19625</name>
</gene>
<reference evidence="9" key="1">
    <citation type="journal article" date="2019" name="Int. J. Syst. Evol. Microbiol.">
        <title>The Global Catalogue of Microorganisms (GCM) 10K type strain sequencing project: providing services to taxonomists for standard genome sequencing and annotation.</title>
        <authorList>
            <consortium name="The Broad Institute Genomics Platform"/>
            <consortium name="The Broad Institute Genome Sequencing Center for Infectious Disease"/>
            <person name="Wu L."/>
            <person name="Ma J."/>
        </authorList>
    </citation>
    <scope>NUCLEOTIDE SEQUENCE [LARGE SCALE GENOMIC DNA]</scope>
    <source>
        <strain evidence="9">CGMCC 4.1434</strain>
    </source>
</reference>
<protein>
    <recommendedName>
        <fullName evidence="7">Endolytic murein transglycosylase</fullName>
        <ecNumber evidence="7">4.2.2.29</ecNumber>
    </recommendedName>
    <alternativeName>
        <fullName evidence="7">Peptidoglycan lytic transglycosylase</fullName>
    </alternativeName>
    <alternativeName>
        <fullName evidence="7">Peptidoglycan polymerization terminase</fullName>
    </alternativeName>
</protein>
<keyword evidence="1 7" id="KW-1003">Cell membrane</keyword>
<dbReference type="Pfam" id="PF02618">
    <property type="entry name" value="YceG"/>
    <property type="match status" value="1"/>
</dbReference>
<keyword evidence="6 7" id="KW-0961">Cell wall biogenesis/degradation</keyword>
<name>A0ABW0TNN7_9BACL</name>
<dbReference type="RefSeq" id="WP_381438449.1">
    <property type="nucleotide sequence ID" value="NZ_JBHSNO010000015.1"/>
</dbReference>
<evidence type="ECO:0000313" key="9">
    <source>
        <dbReference type="Proteomes" id="UP001596109"/>
    </source>
</evidence>
<dbReference type="EC" id="4.2.2.29" evidence="7"/>
<dbReference type="PANTHER" id="PTHR30518">
    <property type="entry name" value="ENDOLYTIC MUREIN TRANSGLYCOSYLASE"/>
    <property type="match status" value="1"/>
</dbReference>
<keyword evidence="4 7" id="KW-0472">Membrane</keyword>
<keyword evidence="3 7" id="KW-1133">Transmembrane helix</keyword>
<dbReference type="HAMAP" id="MF_02065">
    <property type="entry name" value="MltG"/>
    <property type="match status" value="1"/>
</dbReference>
<dbReference type="InterPro" id="IPR003770">
    <property type="entry name" value="MLTG-like"/>
</dbReference>
<dbReference type="Gene3D" id="3.30.1490.480">
    <property type="entry name" value="Endolytic murein transglycosylase"/>
    <property type="match status" value="1"/>
</dbReference>
<evidence type="ECO:0000313" key="8">
    <source>
        <dbReference type="EMBL" id="MFC5591094.1"/>
    </source>
</evidence>
<evidence type="ECO:0000256" key="7">
    <source>
        <dbReference type="HAMAP-Rule" id="MF_02065"/>
    </source>
</evidence>
<dbReference type="NCBIfam" id="TIGR00247">
    <property type="entry name" value="endolytic transglycosylase MltG"/>
    <property type="match status" value="1"/>
</dbReference>
<dbReference type="CDD" id="cd08010">
    <property type="entry name" value="MltG_like"/>
    <property type="match status" value="1"/>
</dbReference>
<comment type="similarity">
    <text evidence="7">Belongs to the transglycosylase MltG family.</text>
</comment>
<feature type="site" description="Important for catalytic activity" evidence="7">
    <location>
        <position position="259"/>
    </location>
</feature>
<comment type="caution">
    <text evidence="8">The sequence shown here is derived from an EMBL/GenBank/DDBJ whole genome shotgun (WGS) entry which is preliminary data.</text>
</comment>
<keyword evidence="9" id="KW-1185">Reference proteome</keyword>
<comment type="function">
    <text evidence="7">Functions as a peptidoglycan terminase that cleaves nascent peptidoglycan strands endolytically to terminate their elongation.</text>
</comment>
<evidence type="ECO:0000256" key="6">
    <source>
        <dbReference type="ARBA" id="ARBA00023316"/>
    </source>
</evidence>
<organism evidence="8 9">
    <name type="scientific">Sporosarcina soli</name>
    <dbReference type="NCBI Taxonomy" id="334736"/>
    <lineage>
        <taxon>Bacteria</taxon>
        <taxon>Bacillati</taxon>
        <taxon>Bacillota</taxon>
        <taxon>Bacilli</taxon>
        <taxon>Bacillales</taxon>
        <taxon>Caryophanaceae</taxon>
        <taxon>Sporosarcina</taxon>
    </lineage>
</organism>
<dbReference type="Proteomes" id="UP001596109">
    <property type="component" value="Unassembled WGS sequence"/>
</dbReference>
<dbReference type="EMBL" id="JBHSNO010000015">
    <property type="protein sequence ID" value="MFC5591094.1"/>
    <property type="molecule type" value="Genomic_DNA"/>
</dbReference>
<evidence type="ECO:0000256" key="3">
    <source>
        <dbReference type="ARBA" id="ARBA00022989"/>
    </source>
</evidence>
<comment type="catalytic activity">
    <reaction evidence="7">
        <text>a peptidoglycan chain = a peptidoglycan chain with N-acetyl-1,6-anhydromuramyl-[peptide] at the reducing end + a peptidoglycan chain with N-acetylglucosamine at the non-reducing end.</text>
        <dbReference type="EC" id="4.2.2.29"/>
    </reaction>
</comment>
<evidence type="ECO:0000256" key="5">
    <source>
        <dbReference type="ARBA" id="ARBA00023239"/>
    </source>
</evidence>
<accession>A0ABW0TNN7</accession>
<sequence length="374" mass="42012">MGKESKKEMMFERMLEKKKEVKVVRRIVFGITLVLLLIGLIGGRSAYKYVTGALQPVDPDAEEVIEVEIPIGSGLDTISAKLAEKGIIKNARIFKYYAKFNNESQFQAGTYGLTKAMTPDELIESLKTGKVYREPVFTITVPEGLTLKQIAKIVEKETNITEEEFLNYVGDEATIDRLIGKYSRILTEDIKGDQIKYPLEGYLFPATYPFYEENPSVETIVDAMVQATATNVTPYLDYLQSEEKSVHWLLTFASLLEEEATAQSDRETIASVFYNRLDIDMPLQTDPTVLYALGAHKDRVLYADLEVADPYNTYKNKGLPPGPIAGAGKSSLEAVVAPAETNYLYFLADKEGVNHFTDSYDQHLKNRDRYLSGD</sequence>
<keyword evidence="5 7" id="KW-0456">Lyase</keyword>